<comment type="caution">
    <text evidence="1">The sequence shown here is derived from an EMBL/GenBank/DDBJ whole genome shotgun (WGS) entry which is preliminary data.</text>
</comment>
<gene>
    <name evidence="1" type="ORF">QF035_008850</name>
</gene>
<proteinExistence type="predicted"/>
<dbReference type="RefSeq" id="WP_307527294.1">
    <property type="nucleotide sequence ID" value="NZ_JAUSZI010000002.1"/>
</dbReference>
<name>A0ABU0T6G5_9ACTN</name>
<protein>
    <submittedName>
        <fullName evidence="1">Uncharacterized protein</fullName>
    </submittedName>
</protein>
<dbReference type="EMBL" id="JAUSZI010000002">
    <property type="protein sequence ID" value="MDQ1031268.1"/>
    <property type="molecule type" value="Genomic_DNA"/>
</dbReference>
<evidence type="ECO:0000313" key="2">
    <source>
        <dbReference type="Proteomes" id="UP001230328"/>
    </source>
</evidence>
<dbReference type="Proteomes" id="UP001230328">
    <property type="component" value="Unassembled WGS sequence"/>
</dbReference>
<accession>A0ABU0T6G5</accession>
<organism evidence="1 2">
    <name type="scientific">Streptomyces umbrinus</name>
    <dbReference type="NCBI Taxonomy" id="67370"/>
    <lineage>
        <taxon>Bacteria</taxon>
        <taxon>Bacillati</taxon>
        <taxon>Actinomycetota</taxon>
        <taxon>Actinomycetes</taxon>
        <taxon>Kitasatosporales</taxon>
        <taxon>Streptomycetaceae</taxon>
        <taxon>Streptomyces</taxon>
        <taxon>Streptomyces phaeochromogenes group</taxon>
    </lineage>
</organism>
<reference evidence="1 2" key="1">
    <citation type="submission" date="2023-07" db="EMBL/GenBank/DDBJ databases">
        <title>Comparative genomics of wheat-associated soil bacteria to identify genetic determinants of phenazine resistance.</title>
        <authorList>
            <person name="Mouncey N."/>
        </authorList>
    </citation>
    <scope>NUCLEOTIDE SEQUENCE [LARGE SCALE GENOMIC DNA]</scope>
    <source>
        <strain evidence="1 2">V2I4</strain>
    </source>
</reference>
<sequence>MTALWRNVLSALSDPASADRDRVLAHGAAELALKRDPAAPPTDVLDVGLHEFGIALDAATAATALDTRRAALAQPG</sequence>
<evidence type="ECO:0000313" key="1">
    <source>
        <dbReference type="EMBL" id="MDQ1031268.1"/>
    </source>
</evidence>
<keyword evidence="2" id="KW-1185">Reference proteome</keyword>